<dbReference type="InterPro" id="IPR052801">
    <property type="entry name" value="Ankyrin-EF-hand"/>
</dbReference>
<dbReference type="SMART" id="SM00248">
    <property type="entry name" value="ANK"/>
    <property type="match status" value="11"/>
</dbReference>
<dbReference type="EnsemblMetazoa" id="Aqu2.1.37637_001">
    <property type="protein sequence ID" value="Aqu2.1.37637_001"/>
    <property type="gene ID" value="Aqu2.1.37637"/>
</dbReference>
<dbReference type="eggNOG" id="KOG4177">
    <property type="taxonomic scope" value="Eukaryota"/>
</dbReference>
<dbReference type="STRING" id="400682.A0A1X7VDP8"/>
<evidence type="ECO:0000313" key="4">
    <source>
        <dbReference type="Proteomes" id="UP000007879"/>
    </source>
</evidence>
<feature type="region of interest" description="Disordered" evidence="2">
    <location>
        <begin position="456"/>
        <end position="476"/>
    </location>
</feature>
<gene>
    <name evidence="3" type="primary">100639647</name>
</gene>
<evidence type="ECO:0000313" key="3">
    <source>
        <dbReference type="EnsemblMetazoa" id="Aqu2.1.37637_001"/>
    </source>
</evidence>
<dbReference type="OrthoDB" id="539213at2759"/>
<reference evidence="4" key="1">
    <citation type="journal article" date="2010" name="Nature">
        <title>The Amphimedon queenslandica genome and the evolution of animal complexity.</title>
        <authorList>
            <person name="Srivastava M."/>
            <person name="Simakov O."/>
            <person name="Chapman J."/>
            <person name="Fahey B."/>
            <person name="Gauthier M.E."/>
            <person name="Mitros T."/>
            <person name="Richards G.S."/>
            <person name="Conaco C."/>
            <person name="Dacre M."/>
            <person name="Hellsten U."/>
            <person name="Larroux C."/>
            <person name="Putnam N.H."/>
            <person name="Stanke M."/>
            <person name="Adamska M."/>
            <person name="Darling A."/>
            <person name="Degnan S.M."/>
            <person name="Oakley T.H."/>
            <person name="Plachetzki D.C."/>
            <person name="Zhai Y."/>
            <person name="Adamski M."/>
            <person name="Calcino A."/>
            <person name="Cummins S.F."/>
            <person name="Goodstein D.M."/>
            <person name="Harris C."/>
            <person name="Jackson D.J."/>
            <person name="Leys S.P."/>
            <person name="Shu S."/>
            <person name="Woodcroft B.J."/>
            <person name="Vervoort M."/>
            <person name="Kosik K.S."/>
            <person name="Manning G."/>
            <person name="Degnan B.M."/>
            <person name="Rokhsar D.S."/>
        </authorList>
    </citation>
    <scope>NUCLEOTIDE SEQUENCE [LARGE SCALE GENOMIC DNA]</scope>
</reference>
<feature type="compositionally biased region" description="Pro residues" evidence="2">
    <location>
        <begin position="732"/>
        <end position="743"/>
    </location>
</feature>
<dbReference type="InParanoid" id="A0A1X7VDP8"/>
<dbReference type="Proteomes" id="UP000007879">
    <property type="component" value="Unassembled WGS sequence"/>
</dbReference>
<dbReference type="InterPro" id="IPR036770">
    <property type="entry name" value="Ankyrin_rpt-contain_sf"/>
</dbReference>
<feature type="repeat" description="ANK" evidence="1">
    <location>
        <begin position="84"/>
        <end position="116"/>
    </location>
</feature>
<dbReference type="PROSITE" id="PS50297">
    <property type="entry name" value="ANK_REP_REGION"/>
    <property type="match status" value="4"/>
</dbReference>
<feature type="repeat" description="ANK" evidence="1">
    <location>
        <begin position="257"/>
        <end position="289"/>
    </location>
</feature>
<dbReference type="PANTHER" id="PTHR24127:SF1">
    <property type="entry name" value="ANKYRIN REPEAT AND EF-HAND DOMAIN-CONTAINING PROTEIN 1"/>
    <property type="match status" value="1"/>
</dbReference>
<dbReference type="InterPro" id="IPR002110">
    <property type="entry name" value="Ankyrin_rpt"/>
</dbReference>
<keyword evidence="4" id="KW-1185">Reference proteome</keyword>
<evidence type="ECO:0000256" key="1">
    <source>
        <dbReference type="PROSITE-ProRule" id="PRU00023"/>
    </source>
</evidence>
<accession>A0A1X7VDP8</accession>
<feature type="repeat" description="ANK" evidence="1">
    <location>
        <begin position="605"/>
        <end position="634"/>
    </location>
</feature>
<dbReference type="PRINTS" id="PR01415">
    <property type="entry name" value="ANKYRIN"/>
</dbReference>
<proteinExistence type="predicted"/>
<reference evidence="3" key="2">
    <citation type="submission" date="2017-05" db="UniProtKB">
        <authorList>
            <consortium name="EnsemblMetazoa"/>
        </authorList>
    </citation>
    <scope>IDENTIFICATION</scope>
</reference>
<keyword evidence="1" id="KW-0040">ANK repeat</keyword>
<dbReference type="PANTHER" id="PTHR24127">
    <property type="entry name" value="ANKYRIN REPEAT AND EF-HAND DOMAIN-CONTAINING PROTEIN 1"/>
    <property type="match status" value="1"/>
</dbReference>
<evidence type="ECO:0000256" key="2">
    <source>
        <dbReference type="SAM" id="MobiDB-lite"/>
    </source>
</evidence>
<dbReference type="Gene3D" id="1.25.40.20">
    <property type="entry name" value="Ankyrin repeat-containing domain"/>
    <property type="match status" value="2"/>
</dbReference>
<name>A0A1X7VDP8_AMPQE</name>
<feature type="compositionally biased region" description="Basic residues" evidence="2">
    <location>
        <begin position="460"/>
        <end position="476"/>
    </location>
</feature>
<feature type="compositionally biased region" description="Basic residues" evidence="2">
    <location>
        <begin position="709"/>
        <end position="722"/>
    </location>
</feature>
<feature type="region of interest" description="Disordered" evidence="2">
    <location>
        <begin position="695"/>
        <end position="743"/>
    </location>
</feature>
<protein>
    <submittedName>
        <fullName evidence="3">Uncharacterized protein</fullName>
    </submittedName>
</protein>
<dbReference type="Pfam" id="PF12796">
    <property type="entry name" value="Ank_2"/>
    <property type="match status" value="4"/>
</dbReference>
<organism evidence="3">
    <name type="scientific">Amphimedon queenslandica</name>
    <name type="common">Sponge</name>
    <dbReference type="NCBI Taxonomy" id="400682"/>
    <lineage>
        <taxon>Eukaryota</taxon>
        <taxon>Metazoa</taxon>
        <taxon>Porifera</taxon>
        <taxon>Demospongiae</taxon>
        <taxon>Heteroscleromorpha</taxon>
        <taxon>Haplosclerida</taxon>
        <taxon>Niphatidae</taxon>
        <taxon>Amphimedon</taxon>
    </lineage>
</organism>
<dbReference type="SUPFAM" id="SSF47473">
    <property type="entry name" value="EF-hand"/>
    <property type="match status" value="1"/>
</dbReference>
<feature type="repeat" description="ANK" evidence="1">
    <location>
        <begin position="635"/>
        <end position="667"/>
    </location>
</feature>
<feature type="repeat" description="ANK" evidence="1">
    <location>
        <begin position="569"/>
        <end position="601"/>
    </location>
</feature>
<dbReference type="SUPFAM" id="SSF48403">
    <property type="entry name" value="Ankyrin repeat"/>
    <property type="match status" value="2"/>
</dbReference>
<dbReference type="InterPro" id="IPR011992">
    <property type="entry name" value="EF-hand-dom_pair"/>
</dbReference>
<sequence>MEMSTGRGKVEELNTSFPVSGRKGGTALLAWSEEGPAMPLASNELEILQVRKLIYCTREQDKAQILKLLEGGIPNLVNYQDPNNGTTALHVAVTLNLDGIVALLLENGAINSIQDKEGCTPFMRACQYGHLQSLEQLAMKGLPMQVADGTGLRTLFHCLHPTGRHVKCLSFLLELGAEPNAKTVAGLPLVCAAAKEGLVPQLEKLLEKGADPNARDVAMRTILGKPAVVFATEAGHSDCLRLLAVSGADLDAVFGDYNLSALHRAASLGMFECIQVLSAYGANFNILSSYNDTAIHFATVAYKLLCIRLLGQRGCPANEVNEVGQTPQKIAKAEGMKDALKELKKLTGYQDKVGKGGKPKGFAESWCIKLYDWLQVNKLVVWESLQNCVDNKNGVLPVETFKTLIVEGMEAPIGEEDWPKLLKIYDKKNEGVLNWEDLLLNHKYIHAQFKLGPNDDIKGKKGKKGKKKGGKKGGKKGKGKILFPIYFEAERPPVAGVADGLIEREEYLTDYQRFSVPLPNGLIDDSPWYLMPQEPSYINLYEAIRHGDFDSIELALSETGMSPDARDKYNKTPLMIAAAHGRCDVAEYLITKGADVNAIDNFMWTPLHHACHAGEEAVVRLLLTSGANTDKQSFNGGTPIMRAIESSQRSIVKLLLEKGAKLNLENSHGDTALDIARSWGDDIIYAMVYAVAAKQPPPEGDGKKDKKKDDKKKKGGGKKGKGKKEDKGPAVIPGPPIVPLPLPSRLPTAQQCVEESKKQISLASLQADTIVKPVTSPRLRQAWGTDQLSPRRFHAQMDKDREQRGIDVIDFDEIRTPFQIQVAARAKALEMADF</sequence>
<dbReference type="PROSITE" id="PS50088">
    <property type="entry name" value="ANK_REPEAT"/>
    <property type="match status" value="5"/>
</dbReference>
<dbReference type="EnsemblMetazoa" id="XM_019994051.1">
    <property type="protein sequence ID" value="XP_019849610.1"/>
    <property type="gene ID" value="LOC100639647"/>
</dbReference>
<dbReference type="AlphaFoldDB" id="A0A1X7VDP8"/>